<dbReference type="RefSeq" id="WP_271177779.1">
    <property type="nucleotide sequence ID" value="NZ_BAAAJO010000004.1"/>
</dbReference>
<comment type="caution">
    <text evidence="2">The sequence shown here is derived from an EMBL/GenBank/DDBJ whole genome shotgun (WGS) entry which is preliminary data.</text>
</comment>
<dbReference type="EMBL" id="BSEN01000013">
    <property type="protein sequence ID" value="GLJ77129.1"/>
    <property type="molecule type" value="Genomic_DNA"/>
</dbReference>
<dbReference type="AlphaFoldDB" id="A0A9W6M0X7"/>
<gene>
    <name evidence="2" type="ORF">GCM10017584_27030</name>
</gene>
<protein>
    <submittedName>
        <fullName evidence="2">Uncharacterized protein</fullName>
    </submittedName>
</protein>
<accession>A0A9W6M0X7</accession>
<evidence type="ECO:0000313" key="2">
    <source>
        <dbReference type="EMBL" id="GLJ77129.1"/>
    </source>
</evidence>
<reference evidence="2" key="2">
    <citation type="submission" date="2023-01" db="EMBL/GenBank/DDBJ databases">
        <authorList>
            <person name="Sun Q."/>
            <person name="Evtushenko L."/>
        </authorList>
    </citation>
    <scope>NUCLEOTIDE SEQUENCE</scope>
    <source>
        <strain evidence="2">VKM Ac-1401</strain>
    </source>
</reference>
<dbReference type="Proteomes" id="UP001142372">
    <property type="component" value="Unassembled WGS sequence"/>
</dbReference>
<evidence type="ECO:0000313" key="3">
    <source>
        <dbReference type="Proteomes" id="UP001142372"/>
    </source>
</evidence>
<evidence type="ECO:0000256" key="1">
    <source>
        <dbReference type="SAM" id="MobiDB-lite"/>
    </source>
</evidence>
<feature type="compositionally biased region" description="Low complexity" evidence="1">
    <location>
        <begin position="9"/>
        <end position="18"/>
    </location>
</feature>
<sequence>MSDTDKTTGTDTTGSADPSDAEKKRTDDIPDGSSSEGSDDTDRDTASGGPAE</sequence>
<reference evidence="2" key="1">
    <citation type="journal article" date="2014" name="Int. J. Syst. Evol. Microbiol.">
        <title>Complete genome sequence of Corynebacterium casei LMG S-19264T (=DSM 44701T), isolated from a smear-ripened cheese.</title>
        <authorList>
            <consortium name="US DOE Joint Genome Institute (JGI-PGF)"/>
            <person name="Walter F."/>
            <person name="Albersmeier A."/>
            <person name="Kalinowski J."/>
            <person name="Ruckert C."/>
        </authorList>
    </citation>
    <scope>NUCLEOTIDE SEQUENCE</scope>
    <source>
        <strain evidence="2">VKM Ac-1401</strain>
    </source>
</reference>
<feature type="region of interest" description="Disordered" evidence="1">
    <location>
        <begin position="1"/>
        <end position="52"/>
    </location>
</feature>
<keyword evidence="3" id="KW-1185">Reference proteome</keyword>
<proteinExistence type="predicted"/>
<name>A0A9W6M0X7_9MICO</name>
<organism evidence="2 3">
    <name type="scientific">Leifsonia poae</name>
    <dbReference type="NCBI Taxonomy" id="110933"/>
    <lineage>
        <taxon>Bacteria</taxon>
        <taxon>Bacillati</taxon>
        <taxon>Actinomycetota</taxon>
        <taxon>Actinomycetes</taxon>
        <taxon>Micrococcales</taxon>
        <taxon>Microbacteriaceae</taxon>
        <taxon>Leifsonia</taxon>
    </lineage>
</organism>